<name>A0A1L9REG6_ASPWE</name>
<evidence type="ECO:0000313" key="6">
    <source>
        <dbReference type="Proteomes" id="UP000184383"/>
    </source>
</evidence>
<dbReference type="InterPro" id="IPR036568">
    <property type="entry name" value="GGCT-like_sf"/>
</dbReference>
<evidence type="ECO:0000259" key="4">
    <source>
        <dbReference type="Pfam" id="PF06094"/>
    </source>
</evidence>
<sequence>MDPEVLQTVLDLSEPPKTQSGSIYGFKVKMWGIYPAVVPQKEGKVPGTVWRISTADQLRKLSEYETAAYTRCSCEVYLDSGEVLGDSQTFCWGGDPKSKELEDGQFDLVRYQRYFKDSVVRKRDTE</sequence>
<dbReference type="RefSeq" id="XP_040686981.1">
    <property type="nucleotide sequence ID" value="XM_040831254.1"/>
</dbReference>
<dbReference type="Gene3D" id="3.10.490.10">
    <property type="entry name" value="Gamma-glutamyl cyclotransferase-like"/>
    <property type="match status" value="1"/>
</dbReference>
<dbReference type="InterPro" id="IPR045038">
    <property type="entry name" value="AIG2-like"/>
</dbReference>
<dbReference type="Pfam" id="PF06094">
    <property type="entry name" value="GGACT"/>
    <property type="match status" value="1"/>
</dbReference>
<gene>
    <name evidence="5" type="ORF">ASPWEDRAFT_174715</name>
</gene>
<dbReference type="AlphaFoldDB" id="A0A1L9REG6"/>
<keyword evidence="6" id="KW-1185">Reference proteome</keyword>
<dbReference type="STRING" id="1073089.A0A1L9REG6"/>
<dbReference type="InterPro" id="IPR013024">
    <property type="entry name" value="GGCT-like"/>
</dbReference>
<feature type="domain" description="Gamma-glutamylcyclotransferase AIG2-like" evidence="4">
    <location>
        <begin position="4"/>
        <end position="105"/>
    </location>
</feature>
<dbReference type="VEuPathDB" id="FungiDB:ASPWEDRAFT_174715"/>
<evidence type="ECO:0000256" key="2">
    <source>
        <dbReference type="ARBA" id="ARBA00022679"/>
    </source>
</evidence>
<keyword evidence="2" id="KW-0808">Transferase</keyword>
<evidence type="ECO:0000256" key="3">
    <source>
        <dbReference type="ARBA" id="ARBA00030602"/>
    </source>
</evidence>
<dbReference type="SUPFAM" id="SSF110857">
    <property type="entry name" value="Gamma-glutamyl cyclotransferase-like"/>
    <property type="match status" value="1"/>
</dbReference>
<dbReference type="OrthoDB" id="3262926at2759"/>
<evidence type="ECO:0000256" key="1">
    <source>
        <dbReference type="ARBA" id="ARBA00008861"/>
    </source>
</evidence>
<dbReference type="PANTHER" id="PTHR31544:SF4">
    <property type="entry name" value="GAMMA-GLUTAMYLCYCLOTRANSFERASE-RELATED"/>
    <property type="match status" value="1"/>
</dbReference>
<protein>
    <recommendedName>
        <fullName evidence="3">Putative gamma-glutamylcyclotransferase</fullName>
    </recommendedName>
</protein>
<comment type="similarity">
    <text evidence="1">Belongs to the gamma-glutamylcyclotransferase family.</text>
</comment>
<accession>A0A1L9REG6</accession>
<dbReference type="Proteomes" id="UP000184383">
    <property type="component" value="Unassembled WGS sequence"/>
</dbReference>
<dbReference type="InterPro" id="IPR009288">
    <property type="entry name" value="AIG2-like_dom"/>
</dbReference>
<dbReference type="PANTHER" id="PTHR31544">
    <property type="entry name" value="AIG2-LIKE PROTEIN D"/>
    <property type="match status" value="1"/>
</dbReference>
<reference evidence="6" key="1">
    <citation type="journal article" date="2017" name="Genome Biol.">
        <title>Comparative genomics reveals high biological diversity and specific adaptations in the industrially and medically important fungal genus Aspergillus.</title>
        <authorList>
            <person name="de Vries R.P."/>
            <person name="Riley R."/>
            <person name="Wiebenga A."/>
            <person name="Aguilar-Osorio G."/>
            <person name="Amillis S."/>
            <person name="Uchima C.A."/>
            <person name="Anderluh G."/>
            <person name="Asadollahi M."/>
            <person name="Askin M."/>
            <person name="Barry K."/>
            <person name="Battaglia E."/>
            <person name="Bayram O."/>
            <person name="Benocci T."/>
            <person name="Braus-Stromeyer S.A."/>
            <person name="Caldana C."/>
            <person name="Canovas D."/>
            <person name="Cerqueira G.C."/>
            <person name="Chen F."/>
            <person name="Chen W."/>
            <person name="Choi C."/>
            <person name="Clum A."/>
            <person name="Dos Santos R.A."/>
            <person name="Damasio A.R."/>
            <person name="Diallinas G."/>
            <person name="Emri T."/>
            <person name="Fekete E."/>
            <person name="Flipphi M."/>
            <person name="Freyberg S."/>
            <person name="Gallo A."/>
            <person name="Gournas C."/>
            <person name="Habgood R."/>
            <person name="Hainaut M."/>
            <person name="Harispe M.L."/>
            <person name="Henrissat B."/>
            <person name="Hilden K.S."/>
            <person name="Hope R."/>
            <person name="Hossain A."/>
            <person name="Karabika E."/>
            <person name="Karaffa L."/>
            <person name="Karanyi Z."/>
            <person name="Krasevec N."/>
            <person name="Kuo A."/>
            <person name="Kusch H."/>
            <person name="LaButti K."/>
            <person name="Lagendijk E.L."/>
            <person name="Lapidus A."/>
            <person name="Levasseur A."/>
            <person name="Lindquist E."/>
            <person name="Lipzen A."/>
            <person name="Logrieco A.F."/>
            <person name="MacCabe A."/>
            <person name="Maekelae M.R."/>
            <person name="Malavazi I."/>
            <person name="Melin P."/>
            <person name="Meyer V."/>
            <person name="Mielnichuk N."/>
            <person name="Miskei M."/>
            <person name="Molnar A.P."/>
            <person name="Mule G."/>
            <person name="Ngan C.Y."/>
            <person name="Orejas M."/>
            <person name="Orosz E."/>
            <person name="Ouedraogo J.P."/>
            <person name="Overkamp K.M."/>
            <person name="Park H.-S."/>
            <person name="Perrone G."/>
            <person name="Piumi F."/>
            <person name="Punt P.J."/>
            <person name="Ram A.F."/>
            <person name="Ramon A."/>
            <person name="Rauscher S."/>
            <person name="Record E."/>
            <person name="Riano-Pachon D.M."/>
            <person name="Robert V."/>
            <person name="Roehrig J."/>
            <person name="Ruller R."/>
            <person name="Salamov A."/>
            <person name="Salih N.S."/>
            <person name="Samson R.A."/>
            <person name="Sandor E."/>
            <person name="Sanguinetti M."/>
            <person name="Schuetze T."/>
            <person name="Sepcic K."/>
            <person name="Shelest E."/>
            <person name="Sherlock G."/>
            <person name="Sophianopoulou V."/>
            <person name="Squina F.M."/>
            <person name="Sun H."/>
            <person name="Susca A."/>
            <person name="Todd R.B."/>
            <person name="Tsang A."/>
            <person name="Unkles S.E."/>
            <person name="van de Wiele N."/>
            <person name="van Rossen-Uffink D."/>
            <person name="Oliveira J.V."/>
            <person name="Vesth T.C."/>
            <person name="Visser J."/>
            <person name="Yu J.-H."/>
            <person name="Zhou M."/>
            <person name="Andersen M.R."/>
            <person name="Archer D.B."/>
            <person name="Baker S.E."/>
            <person name="Benoit I."/>
            <person name="Brakhage A.A."/>
            <person name="Braus G.H."/>
            <person name="Fischer R."/>
            <person name="Frisvad J.C."/>
            <person name="Goldman G.H."/>
            <person name="Houbraken J."/>
            <person name="Oakley B."/>
            <person name="Pocsi I."/>
            <person name="Scazzocchio C."/>
            <person name="Seiboth B."/>
            <person name="vanKuyk P.A."/>
            <person name="Wortman J."/>
            <person name="Dyer P.S."/>
            <person name="Grigoriev I.V."/>
        </authorList>
    </citation>
    <scope>NUCLEOTIDE SEQUENCE [LARGE SCALE GENOMIC DNA]</scope>
    <source>
        <strain evidence="6">DTO 134E9</strain>
    </source>
</reference>
<dbReference type="EMBL" id="KV878214">
    <property type="protein sequence ID" value="OJJ33304.1"/>
    <property type="molecule type" value="Genomic_DNA"/>
</dbReference>
<dbReference type="GO" id="GO:0016740">
    <property type="term" value="F:transferase activity"/>
    <property type="evidence" value="ECO:0007669"/>
    <property type="project" value="UniProtKB-KW"/>
</dbReference>
<dbReference type="GeneID" id="63747102"/>
<proteinExistence type="inferred from homology"/>
<organism evidence="5 6">
    <name type="scientific">Aspergillus wentii DTO 134E9</name>
    <dbReference type="NCBI Taxonomy" id="1073089"/>
    <lineage>
        <taxon>Eukaryota</taxon>
        <taxon>Fungi</taxon>
        <taxon>Dikarya</taxon>
        <taxon>Ascomycota</taxon>
        <taxon>Pezizomycotina</taxon>
        <taxon>Eurotiomycetes</taxon>
        <taxon>Eurotiomycetidae</taxon>
        <taxon>Eurotiales</taxon>
        <taxon>Aspergillaceae</taxon>
        <taxon>Aspergillus</taxon>
        <taxon>Aspergillus subgen. Cremei</taxon>
    </lineage>
</organism>
<dbReference type="CDD" id="cd06661">
    <property type="entry name" value="GGCT_like"/>
    <property type="match status" value="1"/>
</dbReference>
<evidence type="ECO:0000313" key="5">
    <source>
        <dbReference type="EMBL" id="OJJ33304.1"/>
    </source>
</evidence>